<accession>A0A6C0AMS6</accession>
<evidence type="ECO:0000313" key="1">
    <source>
        <dbReference type="EMBL" id="QHS80803.1"/>
    </source>
</evidence>
<dbReference type="EMBL" id="MN740720">
    <property type="protein sequence ID" value="QHS80803.1"/>
    <property type="molecule type" value="Genomic_DNA"/>
</dbReference>
<name>A0A6C0AMS6_9ZZZZ</name>
<sequence length="322" mass="39183">MNKICQDVFNNIANFLSIIEIARLRQTNKLLQFYVNDFENIYLTKQLRSIDNDSNIIEKKLYFYNYLKYIISNFSVNKYLFQNDILNNMILNVYNNYFTNYYPNVLNLIIIQCFINIVYFPNNIQLESGFNFLKNFNKPSQFLKFEDVIINYYTYILNSIHNDRIIYDKFRIIYDMSPHIINIYSLKKIFSYRLLDLSKTRLLFCCNLEHCIVENINSICNTKYAYYNDDLTSHNYIEVKTFLYKECVEYYNILIERENYLLNEKLFIKNPITNRRMRVNGKRWMFFISSLTKKDRNDFIIYVIQQQDILRSKIFGKFTINN</sequence>
<reference evidence="1" key="1">
    <citation type="journal article" date="2020" name="Nature">
        <title>Giant virus diversity and host interactions through global metagenomics.</title>
        <authorList>
            <person name="Schulz F."/>
            <person name="Roux S."/>
            <person name="Paez-Espino D."/>
            <person name="Jungbluth S."/>
            <person name="Walsh D.A."/>
            <person name="Denef V.J."/>
            <person name="McMahon K.D."/>
            <person name="Konstantinidis K.T."/>
            <person name="Eloe-Fadrosh E.A."/>
            <person name="Kyrpides N.C."/>
            <person name="Woyke T."/>
        </authorList>
    </citation>
    <scope>NUCLEOTIDE SEQUENCE</scope>
    <source>
        <strain evidence="1">GVMAG-S-1091796-13</strain>
    </source>
</reference>
<protein>
    <recommendedName>
        <fullName evidence="2">F-box domain-containing protein</fullName>
    </recommendedName>
</protein>
<dbReference type="AlphaFoldDB" id="A0A6C0AMS6"/>
<evidence type="ECO:0008006" key="2">
    <source>
        <dbReference type="Google" id="ProtNLM"/>
    </source>
</evidence>
<organism evidence="1">
    <name type="scientific">viral metagenome</name>
    <dbReference type="NCBI Taxonomy" id="1070528"/>
    <lineage>
        <taxon>unclassified sequences</taxon>
        <taxon>metagenomes</taxon>
        <taxon>organismal metagenomes</taxon>
    </lineage>
</organism>
<proteinExistence type="predicted"/>